<sequence length="410" mass="44190">MTTPAKTSSAPRQRLRELLPFVKVGRYPTGRHNSITDVPGLLVHTESIRKPNSVDETTGKKQLAQNTGVTVILPRKNWFEKGCYAGIFRFNGSGEMTGSHWLEETGLLHSPVVITNSFAIGPCYSGIYQYALKHYPPNEEHGVDWFLLPVVGETFDGFCSDIAAMPVTPDMTVRGIENATSDPVKEGCTGGGTGMMCCGFKAGTGTASRIIKGSENGQTVEYTIAALVQSNFGKMDNLTFCGVPIGRLHLQEVASRWKETGEPEPKFVDPRPKEGSIIVVIATSAPLNPVQLQRLAKRATSGVSRVGGWGSNSSGDIFLAFSTGVELERDPPVSLWAPTAEQGGPVAYDVSLNALLEASADVTEEAIMNSLCMAETTVGPGGRVAHALDLDWVKKTMEKHYVDAPYLEVK</sequence>
<dbReference type="SUPFAM" id="SSF56266">
    <property type="entry name" value="DmpA/ArgJ-like"/>
    <property type="match status" value="1"/>
</dbReference>
<comment type="similarity">
    <text evidence="1">Belongs to the peptidase S58 family.</text>
</comment>
<evidence type="ECO:0000256" key="1">
    <source>
        <dbReference type="ARBA" id="ARBA00007068"/>
    </source>
</evidence>
<accession>A0A1Y1UR38</accession>
<gene>
    <name evidence="2" type="ORF">BD324DRAFT_614312</name>
</gene>
<dbReference type="STRING" id="4999.A0A1Y1UR38"/>
<dbReference type="PANTHER" id="PTHR36512">
    <property type="entry name" value="D-AMINOPEPTIDASE"/>
    <property type="match status" value="1"/>
</dbReference>
<keyword evidence="3" id="KW-1185">Reference proteome</keyword>
<dbReference type="EMBL" id="NBSH01000002">
    <property type="protein sequence ID" value="ORX39605.1"/>
    <property type="molecule type" value="Genomic_DNA"/>
</dbReference>
<dbReference type="Pfam" id="PF03576">
    <property type="entry name" value="Peptidase_S58"/>
    <property type="match status" value="1"/>
</dbReference>
<dbReference type="InterPro" id="IPR005321">
    <property type="entry name" value="Peptidase_S58_DmpA"/>
</dbReference>
<dbReference type="OrthoDB" id="2107894at2759"/>
<proteinExistence type="inferred from homology"/>
<evidence type="ECO:0000313" key="2">
    <source>
        <dbReference type="EMBL" id="ORX39605.1"/>
    </source>
</evidence>
<dbReference type="Gene3D" id="3.60.70.12">
    <property type="entry name" value="L-amino peptidase D-ALA esterase/amidase"/>
    <property type="match status" value="1"/>
</dbReference>
<dbReference type="FunFam" id="3.60.70.12:FF:000004">
    <property type="entry name" value="Beta-peptidyl aminopeptidase BapA"/>
    <property type="match status" value="1"/>
</dbReference>
<protein>
    <submittedName>
        <fullName evidence="2">Peptidase family T4</fullName>
    </submittedName>
</protein>
<evidence type="ECO:0000313" key="3">
    <source>
        <dbReference type="Proteomes" id="UP000193218"/>
    </source>
</evidence>
<comment type="caution">
    <text evidence="2">The sequence shown here is derived from an EMBL/GenBank/DDBJ whole genome shotgun (WGS) entry which is preliminary data.</text>
</comment>
<dbReference type="GO" id="GO:0004177">
    <property type="term" value="F:aminopeptidase activity"/>
    <property type="evidence" value="ECO:0007669"/>
    <property type="project" value="TreeGrafter"/>
</dbReference>
<dbReference type="GeneID" id="33556389"/>
<dbReference type="AlphaFoldDB" id="A0A1Y1UR38"/>
<dbReference type="RefSeq" id="XP_021873390.1">
    <property type="nucleotide sequence ID" value="XM_022014581.1"/>
</dbReference>
<dbReference type="InParanoid" id="A0A1Y1UR38"/>
<reference evidence="2 3" key="1">
    <citation type="submission" date="2017-03" db="EMBL/GenBank/DDBJ databases">
        <title>Widespread Adenine N6-methylation of Active Genes in Fungi.</title>
        <authorList>
            <consortium name="DOE Joint Genome Institute"/>
            <person name="Mondo S.J."/>
            <person name="Dannebaum R.O."/>
            <person name="Kuo R.C."/>
            <person name="Louie K.B."/>
            <person name="Bewick A.J."/>
            <person name="Labutti K."/>
            <person name="Haridas S."/>
            <person name="Kuo A."/>
            <person name="Salamov A."/>
            <person name="Ahrendt S.R."/>
            <person name="Lau R."/>
            <person name="Bowen B.P."/>
            <person name="Lipzen A."/>
            <person name="Sullivan W."/>
            <person name="Andreopoulos W.B."/>
            <person name="Clum A."/>
            <person name="Lindquist E."/>
            <person name="Daum C."/>
            <person name="Northen T.R."/>
            <person name="Ramamoorthy G."/>
            <person name="Schmitz R.J."/>
            <person name="Gryganskyi A."/>
            <person name="Culley D."/>
            <person name="Magnuson J."/>
            <person name="James T.Y."/>
            <person name="O'Malley M.A."/>
            <person name="Stajich J.E."/>
            <person name="Spatafora J.W."/>
            <person name="Visel A."/>
            <person name="Grigoriev I.V."/>
        </authorList>
    </citation>
    <scope>NUCLEOTIDE SEQUENCE [LARGE SCALE GENOMIC DNA]</scope>
    <source>
        <strain evidence="2 3">NRRL Y-17943</strain>
    </source>
</reference>
<name>A0A1Y1UR38_9TREE</name>
<dbReference type="InterPro" id="IPR016117">
    <property type="entry name" value="ArgJ-like_dom_sf"/>
</dbReference>
<dbReference type="PANTHER" id="PTHR36512:SF3">
    <property type="entry name" value="BLR5678 PROTEIN"/>
    <property type="match status" value="1"/>
</dbReference>
<dbReference type="Proteomes" id="UP000193218">
    <property type="component" value="Unassembled WGS sequence"/>
</dbReference>
<organism evidence="2 3">
    <name type="scientific">Kockovaella imperatae</name>
    <dbReference type="NCBI Taxonomy" id="4999"/>
    <lineage>
        <taxon>Eukaryota</taxon>
        <taxon>Fungi</taxon>
        <taxon>Dikarya</taxon>
        <taxon>Basidiomycota</taxon>
        <taxon>Agaricomycotina</taxon>
        <taxon>Tremellomycetes</taxon>
        <taxon>Tremellales</taxon>
        <taxon>Cuniculitremaceae</taxon>
        <taxon>Kockovaella</taxon>
    </lineage>
</organism>